<reference evidence="1 2" key="1">
    <citation type="journal article" date="2017" name="Gigascience">
        <title>Draft genome of the honey bee ectoparasitic mite, Tropilaelaps mercedesae, is shaped by the parasitic life history.</title>
        <authorList>
            <person name="Dong X."/>
            <person name="Armstrong S.D."/>
            <person name="Xia D."/>
            <person name="Makepeace B.L."/>
            <person name="Darby A.C."/>
            <person name="Kadowaki T."/>
        </authorList>
    </citation>
    <scope>NUCLEOTIDE SEQUENCE [LARGE SCALE GENOMIC DNA]</scope>
    <source>
        <strain evidence="1">Wuxi-XJTLU</strain>
    </source>
</reference>
<dbReference type="InterPro" id="IPR016576">
    <property type="entry name" value="Ribosomal_mL63"/>
</dbReference>
<dbReference type="Proteomes" id="UP000192247">
    <property type="component" value="Unassembled WGS sequence"/>
</dbReference>
<dbReference type="GO" id="GO:0005761">
    <property type="term" value="C:mitochondrial ribosome"/>
    <property type="evidence" value="ECO:0007669"/>
    <property type="project" value="InterPro"/>
</dbReference>
<protein>
    <submittedName>
        <fullName evidence="1">Uncharacterized protein</fullName>
    </submittedName>
</protein>
<gene>
    <name evidence="1" type="ORF">BIW11_09713</name>
</gene>
<dbReference type="Pfam" id="PF14978">
    <property type="entry name" value="MRP-63"/>
    <property type="match status" value="1"/>
</dbReference>
<dbReference type="GO" id="GO:0032543">
    <property type="term" value="P:mitochondrial translation"/>
    <property type="evidence" value="ECO:0007669"/>
    <property type="project" value="TreeGrafter"/>
</dbReference>
<sequence>MGGPAMVCRNVVVVTTHFVVVYVVDDYAGREDLNLKYFAPPPGTRGAQEKNRLTSTAALLERESKMRLTQVVLGVFKKKGITGQPFRFTRRIPGRLDIGKIRIVPDLKKGHKLRMFERLAIEEENIAYISKPYLTEAEAKHLPTEYVEANRSVRKVKTIKHAPLRSVYLAEILNNLNVTRAWEV</sequence>
<name>A0A1V9XIV1_9ACAR</name>
<keyword evidence="2" id="KW-1185">Reference proteome</keyword>
<dbReference type="OrthoDB" id="6019958at2759"/>
<comment type="caution">
    <text evidence="1">The sequence shown here is derived from an EMBL/GenBank/DDBJ whole genome shotgun (WGS) entry which is preliminary data.</text>
</comment>
<dbReference type="GO" id="GO:0003735">
    <property type="term" value="F:structural constituent of ribosome"/>
    <property type="evidence" value="ECO:0007669"/>
    <property type="project" value="TreeGrafter"/>
</dbReference>
<dbReference type="EMBL" id="MNPL01009894">
    <property type="protein sequence ID" value="OQR73464.1"/>
    <property type="molecule type" value="Genomic_DNA"/>
</dbReference>
<evidence type="ECO:0000313" key="1">
    <source>
        <dbReference type="EMBL" id="OQR73464.1"/>
    </source>
</evidence>
<organism evidence="1 2">
    <name type="scientific">Tropilaelaps mercedesae</name>
    <dbReference type="NCBI Taxonomy" id="418985"/>
    <lineage>
        <taxon>Eukaryota</taxon>
        <taxon>Metazoa</taxon>
        <taxon>Ecdysozoa</taxon>
        <taxon>Arthropoda</taxon>
        <taxon>Chelicerata</taxon>
        <taxon>Arachnida</taxon>
        <taxon>Acari</taxon>
        <taxon>Parasitiformes</taxon>
        <taxon>Mesostigmata</taxon>
        <taxon>Gamasina</taxon>
        <taxon>Dermanyssoidea</taxon>
        <taxon>Laelapidae</taxon>
        <taxon>Tropilaelaps</taxon>
    </lineage>
</organism>
<dbReference type="PANTHER" id="PTHR14520">
    <property type="entry name" value="MITOCHONDRIAL RIBOSOMAL PROTEIN 63"/>
    <property type="match status" value="1"/>
</dbReference>
<dbReference type="AlphaFoldDB" id="A0A1V9XIV1"/>
<dbReference type="InParanoid" id="A0A1V9XIV1"/>
<accession>A0A1V9XIV1</accession>
<evidence type="ECO:0000313" key="2">
    <source>
        <dbReference type="Proteomes" id="UP000192247"/>
    </source>
</evidence>
<dbReference type="PANTHER" id="PTHR14520:SF4">
    <property type="entry name" value="LARGE RIBOSOMAL SUBUNIT PROTEIN ML63"/>
    <property type="match status" value="1"/>
</dbReference>
<proteinExistence type="predicted"/>